<dbReference type="HOGENOM" id="CLU_032440_0_1_1"/>
<dbReference type="InterPro" id="IPR015421">
    <property type="entry name" value="PyrdxlP-dep_Trfase_major"/>
</dbReference>
<sequence>MFENVQPGPVDPMFLLKKAADADTSKLKVDLGVGIYRNEHGLYHELKCIQQAKTILQQQNPGHDYELTVGNGEFLSNAAAVVFGKKALGAFAQVTSVQTISGTGANHLAAVFLQRSMTSPSRVFVGTPTWGNYEPLCRLAGFEIVKYKYYDQENARVDFTSVLEAVENAPEESIFILQACCQNPTGADLTREQWEQLAATMKRRGLFPFFDIAYQGLGVSLDDDAYAIRLFFKIGFEMVVCQSFSKNFGLYGERCGVLHVVSKDSTTAANIQDQLRCLIRWEFSSSPAFGSRLVTIILSDAEMTDQWIHELHFMRARLNKNRQKLYDLMVKSQKTSGGWRSITNTSGLFCFLPITAAQCAILRSDYHIYLPDSGRINVAGLNNSNVDYVASAIDAVVRDS</sequence>
<dbReference type="GO" id="GO:0006520">
    <property type="term" value="P:amino acid metabolic process"/>
    <property type="evidence" value="ECO:0007669"/>
    <property type="project" value="InterPro"/>
</dbReference>
<dbReference type="PANTHER" id="PTHR11879:SF55">
    <property type="entry name" value="GLUTAMATE OXALOACETATE TRANSAMINASE 1, ISOFORM B"/>
    <property type="match status" value="1"/>
</dbReference>
<dbReference type="AlphaFoldDB" id="A0A0C3GWQ2"/>
<keyword evidence="4" id="KW-0032">Aminotransferase</keyword>
<comment type="cofactor">
    <cofactor evidence="1">
        <name>pyridoxal 5'-phosphate</name>
        <dbReference type="ChEBI" id="CHEBI:597326"/>
    </cofactor>
</comment>
<protein>
    <recommendedName>
        <fullName evidence="7">Aminotransferase class I/classII large domain-containing protein</fullName>
    </recommendedName>
</protein>
<evidence type="ECO:0000256" key="3">
    <source>
        <dbReference type="ARBA" id="ARBA00011738"/>
    </source>
</evidence>
<dbReference type="CDD" id="cd00609">
    <property type="entry name" value="AAT_like"/>
    <property type="match status" value="1"/>
</dbReference>
<evidence type="ECO:0000256" key="6">
    <source>
        <dbReference type="ARBA" id="ARBA00022898"/>
    </source>
</evidence>
<dbReference type="PANTHER" id="PTHR11879">
    <property type="entry name" value="ASPARTATE AMINOTRANSFERASE"/>
    <property type="match status" value="1"/>
</dbReference>
<accession>A0A0C3GWQ2</accession>
<name>A0A0C3GWQ2_OIDMZ</name>
<reference evidence="9" key="2">
    <citation type="submission" date="2015-01" db="EMBL/GenBank/DDBJ databases">
        <title>Evolutionary Origins and Diversification of the Mycorrhizal Mutualists.</title>
        <authorList>
            <consortium name="DOE Joint Genome Institute"/>
            <consortium name="Mycorrhizal Genomics Consortium"/>
            <person name="Kohler A."/>
            <person name="Kuo A."/>
            <person name="Nagy L.G."/>
            <person name="Floudas D."/>
            <person name="Copeland A."/>
            <person name="Barry K.W."/>
            <person name="Cichocki N."/>
            <person name="Veneault-Fourrey C."/>
            <person name="LaButti K."/>
            <person name="Lindquist E.A."/>
            <person name="Lipzen A."/>
            <person name="Lundell T."/>
            <person name="Morin E."/>
            <person name="Murat C."/>
            <person name="Riley R."/>
            <person name="Ohm R."/>
            <person name="Sun H."/>
            <person name="Tunlid A."/>
            <person name="Henrissat B."/>
            <person name="Grigoriev I.V."/>
            <person name="Hibbett D.S."/>
            <person name="Martin F."/>
        </authorList>
    </citation>
    <scope>NUCLEOTIDE SEQUENCE [LARGE SCALE GENOMIC DNA]</scope>
    <source>
        <strain evidence="9">Zn</strain>
    </source>
</reference>
<dbReference type="InterPro" id="IPR000796">
    <property type="entry name" value="Asp_trans"/>
</dbReference>
<organism evidence="8 9">
    <name type="scientific">Oidiodendron maius (strain Zn)</name>
    <dbReference type="NCBI Taxonomy" id="913774"/>
    <lineage>
        <taxon>Eukaryota</taxon>
        <taxon>Fungi</taxon>
        <taxon>Dikarya</taxon>
        <taxon>Ascomycota</taxon>
        <taxon>Pezizomycotina</taxon>
        <taxon>Leotiomycetes</taxon>
        <taxon>Leotiomycetes incertae sedis</taxon>
        <taxon>Myxotrichaceae</taxon>
        <taxon>Oidiodendron</taxon>
    </lineage>
</organism>
<dbReference type="InterPro" id="IPR015424">
    <property type="entry name" value="PyrdxlP-dep_Trfase"/>
</dbReference>
<dbReference type="SUPFAM" id="SSF53383">
    <property type="entry name" value="PLP-dependent transferases"/>
    <property type="match status" value="1"/>
</dbReference>
<evidence type="ECO:0000256" key="5">
    <source>
        <dbReference type="ARBA" id="ARBA00022679"/>
    </source>
</evidence>
<dbReference type="Proteomes" id="UP000054321">
    <property type="component" value="Unassembled WGS sequence"/>
</dbReference>
<evidence type="ECO:0000256" key="4">
    <source>
        <dbReference type="ARBA" id="ARBA00022576"/>
    </source>
</evidence>
<evidence type="ECO:0000313" key="8">
    <source>
        <dbReference type="EMBL" id="KIM95659.1"/>
    </source>
</evidence>
<gene>
    <name evidence="8" type="ORF">OIDMADRAFT_106278</name>
</gene>
<comment type="similarity">
    <text evidence="2">Belongs to the class-I pyridoxal-phosphate-dependent aminotransferase family.</text>
</comment>
<evidence type="ECO:0000313" key="9">
    <source>
        <dbReference type="Proteomes" id="UP000054321"/>
    </source>
</evidence>
<evidence type="ECO:0000256" key="1">
    <source>
        <dbReference type="ARBA" id="ARBA00001933"/>
    </source>
</evidence>
<dbReference type="STRING" id="913774.A0A0C3GWQ2"/>
<reference evidence="8 9" key="1">
    <citation type="submission" date="2014-04" db="EMBL/GenBank/DDBJ databases">
        <authorList>
            <consortium name="DOE Joint Genome Institute"/>
            <person name="Kuo A."/>
            <person name="Martino E."/>
            <person name="Perotto S."/>
            <person name="Kohler A."/>
            <person name="Nagy L.G."/>
            <person name="Floudas D."/>
            <person name="Copeland A."/>
            <person name="Barry K.W."/>
            <person name="Cichocki N."/>
            <person name="Veneault-Fourrey C."/>
            <person name="LaButti K."/>
            <person name="Lindquist E.A."/>
            <person name="Lipzen A."/>
            <person name="Lundell T."/>
            <person name="Morin E."/>
            <person name="Murat C."/>
            <person name="Sun H."/>
            <person name="Tunlid A."/>
            <person name="Henrissat B."/>
            <person name="Grigoriev I.V."/>
            <person name="Hibbett D.S."/>
            <person name="Martin F."/>
            <person name="Nordberg H.P."/>
            <person name="Cantor M.N."/>
            <person name="Hua S.X."/>
        </authorList>
    </citation>
    <scope>NUCLEOTIDE SEQUENCE [LARGE SCALE GENOMIC DNA]</scope>
    <source>
        <strain evidence="8 9">Zn</strain>
    </source>
</reference>
<dbReference type="OrthoDB" id="6752799at2759"/>
<keyword evidence="5" id="KW-0808">Transferase</keyword>
<dbReference type="GO" id="GO:0004069">
    <property type="term" value="F:L-aspartate:2-oxoglutarate aminotransferase activity"/>
    <property type="evidence" value="ECO:0007669"/>
    <property type="project" value="TreeGrafter"/>
</dbReference>
<dbReference type="InterPro" id="IPR004839">
    <property type="entry name" value="Aminotransferase_I/II_large"/>
</dbReference>
<dbReference type="NCBIfam" id="NF006719">
    <property type="entry name" value="PRK09257.1"/>
    <property type="match status" value="1"/>
</dbReference>
<dbReference type="EMBL" id="KN832886">
    <property type="protein sequence ID" value="KIM95659.1"/>
    <property type="molecule type" value="Genomic_DNA"/>
</dbReference>
<evidence type="ECO:0000259" key="7">
    <source>
        <dbReference type="Pfam" id="PF00155"/>
    </source>
</evidence>
<dbReference type="FunFam" id="3.40.640.10:FF:000066">
    <property type="entry name" value="Aspartate aminotransferase"/>
    <property type="match status" value="1"/>
</dbReference>
<dbReference type="GO" id="GO:0030170">
    <property type="term" value="F:pyridoxal phosphate binding"/>
    <property type="evidence" value="ECO:0007669"/>
    <property type="project" value="InterPro"/>
</dbReference>
<keyword evidence="9" id="KW-1185">Reference proteome</keyword>
<dbReference type="InParanoid" id="A0A0C3GWQ2"/>
<dbReference type="PRINTS" id="PR00799">
    <property type="entry name" value="TRANSAMINASE"/>
</dbReference>
<dbReference type="InterPro" id="IPR015422">
    <property type="entry name" value="PyrdxlP-dep_Trfase_small"/>
</dbReference>
<keyword evidence="6" id="KW-0663">Pyridoxal phosphate</keyword>
<dbReference type="Gene3D" id="3.90.1150.10">
    <property type="entry name" value="Aspartate Aminotransferase, domain 1"/>
    <property type="match status" value="1"/>
</dbReference>
<dbReference type="Pfam" id="PF00155">
    <property type="entry name" value="Aminotran_1_2"/>
    <property type="match status" value="1"/>
</dbReference>
<feature type="domain" description="Aminotransferase class I/classII large" evidence="7">
    <location>
        <begin position="28"/>
        <end position="393"/>
    </location>
</feature>
<comment type="subunit">
    <text evidence="3">Homodimer.</text>
</comment>
<proteinExistence type="inferred from homology"/>
<evidence type="ECO:0000256" key="2">
    <source>
        <dbReference type="ARBA" id="ARBA00007441"/>
    </source>
</evidence>
<dbReference type="Gene3D" id="3.40.640.10">
    <property type="entry name" value="Type I PLP-dependent aspartate aminotransferase-like (Major domain)"/>
    <property type="match status" value="1"/>
</dbReference>